<dbReference type="PANTHER" id="PTHR23268:SF42">
    <property type="entry name" value="T CELL RECEPTOR BETA VARIABLE 10-1-RELATED"/>
    <property type="match status" value="1"/>
</dbReference>
<dbReference type="InterPro" id="IPR013783">
    <property type="entry name" value="Ig-like_fold"/>
</dbReference>
<dbReference type="SMART" id="SM00406">
    <property type="entry name" value="IGv"/>
    <property type="match status" value="1"/>
</dbReference>
<keyword evidence="5" id="KW-1185">Reference proteome</keyword>
<dbReference type="InterPro" id="IPR036179">
    <property type="entry name" value="Ig-like_dom_sf"/>
</dbReference>
<name>A0A8C3X7Y0_9CETA</name>
<organism evidence="4 5">
    <name type="scientific">Catagonus wagneri</name>
    <name type="common">Chacoan peccary</name>
    <dbReference type="NCBI Taxonomy" id="51154"/>
    <lineage>
        <taxon>Eukaryota</taxon>
        <taxon>Metazoa</taxon>
        <taxon>Chordata</taxon>
        <taxon>Craniata</taxon>
        <taxon>Vertebrata</taxon>
        <taxon>Euteleostomi</taxon>
        <taxon>Mammalia</taxon>
        <taxon>Eutheria</taxon>
        <taxon>Laurasiatheria</taxon>
        <taxon>Artiodactyla</taxon>
        <taxon>Suina</taxon>
        <taxon>Tayassuidae</taxon>
        <taxon>Catagonus</taxon>
    </lineage>
</organism>
<keyword evidence="1" id="KW-0732">Signal</keyword>
<feature type="domain" description="Immunoglobulin V-set" evidence="3">
    <location>
        <begin position="30"/>
        <end position="105"/>
    </location>
</feature>
<dbReference type="GO" id="GO:0005886">
    <property type="term" value="C:plasma membrane"/>
    <property type="evidence" value="ECO:0007669"/>
    <property type="project" value="TreeGrafter"/>
</dbReference>
<reference evidence="4" key="2">
    <citation type="submission" date="2025-09" db="UniProtKB">
        <authorList>
            <consortium name="Ensembl"/>
        </authorList>
    </citation>
    <scope>IDENTIFICATION</scope>
</reference>
<dbReference type="Pfam" id="PF07686">
    <property type="entry name" value="V-set"/>
    <property type="match status" value="1"/>
</dbReference>
<evidence type="ECO:0000313" key="4">
    <source>
        <dbReference type="Ensembl" id="ENSCWAP00000024711.1"/>
    </source>
</evidence>
<dbReference type="Gene3D" id="2.60.40.10">
    <property type="entry name" value="Immunoglobulins"/>
    <property type="match status" value="1"/>
</dbReference>
<keyword evidence="2" id="KW-0391">Immunity</keyword>
<dbReference type="InterPro" id="IPR013106">
    <property type="entry name" value="Ig_V-set"/>
</dbReference>
<dbReference type="AlphaFoldDB" id="A0A8C3X7Y0"/>
<dbReference type="InterPro" id="IPR050413">
    <property type="entry name" value="TCR_beta_variable"/>
</dbReference>
<evidence type="ECO:0000259" key="3">
    <source>
        <dbReference type="SMART" id="SM00406"/>
    </source>
</evidence>
<dbReference type="GO" id="GO:0002376">
    <property type="term" value="P:immune system process"/>
    <property type="evidence" value="ECO:0007669"/>
    <property type="project" value="UniProtKB-KW"/>
</dbReference>
<proteinExistence type="predicted"/>
<accession>A0A8C3X7Y0</accession>
<evidence type="ECO:0000256" key="2">
    <source>
        <dbReference type="ARBA" id="ARBA00022859"/>
    </source>
</evidence>
<dbReference type="GeneTree" id="ENSGT00940000154542"/>
<evidence type="ECO:0000256" key="1">
    <source>
        <dbReference type="ARBA" id="ARBA00022729"/>
    </source>
</evidence>
<dbReference type="SUPFAM" id="SSF48726">
    <property type="entry name" value="Immunoglobulin"/>
    <property type="match status" value="1"/>
</dbReference>
<evidence type="ECO:0000313" key="5">
    <source>
        <dbReference type="Proteomes" id="UP000694540"/>
    </source>
</evidence>
<protein>
    <recommendedName>
        <fullName evidence="3">Immunoglobulin V-set domain-containing protein</fullName>
    </recommendedName>
</protein>
<reference evidence="4" key="1">
    <citation type="submission" date="2025-08" db="UniProtKB">
        <authorList>
            <consortium name="Ensembl"/>
        </authorList>
    </citation>
    <scope>IDENTIFICATION</scope>
</reference>
<dbReference type="GO" id="GO:0007166">
    <property type="term" value="P:cell surface receptor signaling pathway"/>
    <property type="evidence" value="ECO:0007669"/>
    <property type="project" value="TreeGrafter"/>
</dbReference>
<dbReference type="PANTHER" id="PTHR23268">
    <property type="entry name" value="T-CELL RECEPTOR BETA CHAIN"/>
    <property type="match status" value="1"/>
</dbReference>
<dbReference type="Proteomes" id="UP000694540">
    <property type="component" value="Unplaced"/>
</dbReference>
<sequence>MGTRLLCSTGHVEAWITQSPRYKIAVTGETVTLQCHQTYKHDYMYWYRHDQGQGLRLIYYSYELNKFENGEIPDGYNVSRPRTEDFLLILESVVPSRTSVYLCASSDSTVLHSCFLPTH</sequence>
<dbReference type="Ensembl" id="ENSCWAT00000026800.1">
    <property type="protein sequence ID" value="ENSCWAP00000024711.1"/>
    <property type="gene ID" value="ENSCWAG00000018822.1"/>
</dbReference>